<dbReference type="AlphaFoldDB" id="A0A918I760"/>
<evidence type="ECO:0000256" key="1">
    <source>
        <dbReference type="SAM" id="MobiDB-lite"/>
    </source>
</evidence>
<gene>
    <name evidence="2" type="ORF">GCM10010260_04340</name>
</gene>
<organism evidence="2 3">
    <name type="scientific">Streptomyces filipinensis</name>
    <dbReference type="NCBI Taxonomy" id="66887"/>
    <lineage>
        <taxon>Bacteria</taxon>
        <taxon>Bacillati</taxon>
        <taxon>Actinomycetota</taxon>
        <taxon>Actinomycetes</taxon>
        <taxon>Kitasatosporales</taxon>
        <taxon>Streptomycetaceae</taxon>
        <taxon>Streptomyces</taxon>
    </lineage>
</organism>
<accession>A0A918I760</accession>
<evidence type="ECO:0000313" key="3">
    <source>
        <dbReference type="Proteomes" id="UP000618795"/>
    </source>
</evidence>
<sequence>MALGIAASPALAQAGPPSDAGVQPIEVDDNPPVSCPTGATGFRVEDPTTGSVNIPGDGNFTITVTDTTAGQVFSFDIPTADHRSAIKVVAKGGTGGANVYTYDSTTGFPNGITMDGSLHAPINPSGKFADLSHIDFCVIPSNY</sequence>
<protein>
    <submittedName>
        <fullName evidence="2">Uncharacterized protein</fullName>
    </submittedName>
</protein>
<comment type="caution">
    <text evidence="2">The sequence shown here is derived from an EMBL/GenBank/DDBJ whole genome shotgun (WGS) entry which is preliminary data.</text>
</comment>
<dbReference type="Proteomes" id="UP000618795">
    <property type="component" value="Unassembled WGS sequence"/>
</dbReference>
<evidence type="ECO:0000313" key="2">
    <source>
        <dbReference type="EMBL" id="GGU75390.1"/>
    </source>
</evidence>
<reference evidence="2" key="2">
    <citation type="submission" date="2020-09" db="EMBL/GenBank/DDBJ databases">
        <authorList>
            <person name="Sun Q."/>
            <person name="Ohkuma M."/>
        </authorList>
    </citation>
    <scope>NUCLEOTIDE SEQUENCE</scope>
    <source>
        <strain evidence="2">JCM 4369</strain>
    </source>
</reference>
<feature type="region of interest" description="Disordered" evidence="1">
    <location>
        <begin position="1"/>
        <end position="33"/>
    </location>
</feature>
<name>A0A918I760_9ACTN</name>
<dbReference type="EMBL" id="BMTD01000001">
    <property type="protein sequence ID" value="GGU75390.1"/>
    <property type="molecule type" value="Genomic_DNA"/>
</dbReference>
<reference evidence="2" key="1">
    <citation type="journal article" date="2014" name="Int. J. Syst. Evol. Microbiol.">
        <title>Complete genome sequence of Corynebacterium casei LMG S-19264T (=DSM 44701T), isolated from a smear-ripened cheese.</title>
        <authorList>
            <consortium name="US DOE Joint Genome Institute (JGI-PGF)"/>
            <person name="Walter F."/>
            <person name="Albersmeier A."/>
            <person name="Kalinowski J."/>
            <person name="Ruckert C."/>
        </authorList>
    </citation>
    <scope>NUCLEOTIDE SEQUENCE</scope>
    <source>
        <strain evidence="2">JCM 4369</strain>
    </source>
</reference>
<proteinExistence type="predicted"/>
<keyword evidence="3" id="KW-1185">Reference proteome</keyword>